<gene>
    <name evidence="3" type="ORF">NSO95_13855</name>
</gene>
<feature type="compositionally biased region" description="Low complexity" evidence="1">
    <location>
        <begin position="32"/>
        <end position="44"/>
    </location>
</feature>
<evidence type="ECO:0000313" key="4">
    <source>
        <dbReference type="Proteomes" id="UP001206067"/>
    </source>
</evidence>
<sequence>MTRNFPVRSLAVSAIGALALSACGSGGPNTEPDPVQTTPPSTTSFSVTPCLNQIVPGTNTTVAGLIVPDTITLNLNAPAGFPNGRRLQDPVVDLTLAVIFLDLDRHPPDTLFRIPLNPPANDRTFRADFPYLAPPQGNPPISGSDTATSFAFVDQPASAFTRVDRQGMPAVSPALIGGPLKNPYNDDDPVDDAAGKYVPELTRQLKILHDVLRDDLVAAGLTPCSIPE</sequence>
<feature type="chain" id="PRO_5046741912" evidence="2">
    <location>
        <begin position="25"/>
        <end position="228"/>
    </location>
</feature>
<feature type="signal peptide" evidence="2">
    <location>
        <begin position="1"/>
        <end position="24"/>
    </location>
</feature>
<dbReference type="EMBL" id="JANKHH010000007">
    <property type="protein sequence ID" value="MCR2835029.1"/>
    <property type="molecule type" value="Genomic_DNA"/>
</dbReference>
<dbReference type="Proteomes" id="UP001206067">
    <property type="component" value="Unassembled WGS sequence"/>
</dbReference>
<dbReference type="PROSITE" id="PS51257">
    <property type="entry name" value="PROKAR_LIPOPROTEIN"/>
    <property type="match status" value="1"/>
</dbReference>
<dbReference type="Pfam" id="PF14224">
    <property type="entry name" value="DUF4331"/>
    <property type="match status" value="1"/>
</dbReference>
<accession>A0ABT1XTP6</accession>
<comment type="caution">
    <text evidence="3">The sequence shown here is derived from an EMBL/GenBank/DDBJ whole genome shotgun (WGS) entry which is preliminary data.</text>
</comment>
<name>A0ABT1XTP6_9SPHN</name>
<proteinExistence type="predicted"/>
<organism evidence="3 4">
    <name type="scientific">Parerythrobacter lacustris</name>
    <dbReference type="NCBI Taxonomy" id="2969984"/>
    <lineage>
        <taxon>Bacteria</taxon>
        <taxon>Pseudomonadati</taxon>
        <taxon>Pseudomonadota</taxon>
        <taxon>Alphaproteobacteria</taxon>
        <taxon>Sphingomonadales</taxon>
        <taxon>Erythrobacteraceae</taxon>
        <taxon>Parerythrobacter</taxon>
    </lineage>
</organism>
<dbReference type="InterPro" id="IPR025566">
    <property type="entry name" value="DUF4331"/>
</dbReference>
<keyword evidence="2" id="KW-0732">Signal</keyword>
<evidence type="ECO:0000256" key="2">
    <source>
        <dbReference type="SAM" id="SignalP"/>
    </source>
</evidence>
<dbReference type="RefSeq" id="WP_257596900.1">
    <property type="nucleotide sequence ID" value="NZ_JANKHH010000007.1"/>
</dbReference>
<reference evidence="3 4" key="1">
    <citation type="submission" date="2022-08" db="EMBL/GenBank/DDBJ databases">
        <title>Polyphasic taxonomy analysis of Qipengyuania sp.RS5-5.</title>
        <authorList>
            <person name="Xamxidin M."/>
            <person name="Wu M."/>
        </authorList>
    </citation>
    <scope>NUCLEOTIDE SEQUENCE [LARGE SCALE GENOMIC DNA]</scope>
    <source>
        <strain evidence="3 4">RS5-5</strain>
    </source>
</reference>
<evidence type="ECO:0000256" key="1">
    <source>
        <dbReference type="SAM" id="MobiDB-lite"/>
    </source>
</evidence>
<protein>
    <submittedName>
        <fullName evidence="3">DUF4331 domain-containing protein</fullName>
    </submittedName>
</protein>
<feature type="region of interest" description="Disordered" evidence="1">
    <location>
        <begin position="25"/>
        <end position="44"/>
    </location>
</feature>
<keyword evidence="4" id="KW-1185">Reference proteome</keyword>
<evidence type="ECO:0000313" key="3">
    <source>
        <dbReference type="EMBL" id="MCR2835029.1"/>
    </source>
</evidence>